<organism evidence="2 3">
    <name type="scientific">Bythopirellula goksoeyrii</name>
    <dbReference type="NCBI Taxonomy" id="1400387"/>
    <lineage>
        <taxon>Bacteria</taxon>
        <taxon>Pseudomonadati</taxon>
        <taxon>Planctomycetota</taxon>
        <taxon>Planctomycetia</taxon>
        <taxon>Pirellulales</taxon>
        <taxon>Lacipirellulaceae</taxon>
        <taxon>Bythopirellula</taxon>
    </lineage>
</organism>
<sequence length="273" mass="30288">MYEEYWQLETKPFEPASDRRFLFPCPGHSSTLHKLQYTVENRRPAALLAGAAGIGKTLLWHALVDQLGEKLGKHAHLVFPLMSPREMLAFLAEQLGTPLGANRPSIEESLCALRTVLVQNRTQKKLAILAVDEAHLLEDAGLLEPLRLLMNLREEDESLFTLLLIGQVATISTLERMNDLDERIEMKVLLKPFSSEETAGYIEHRLVAAGATRPLFTPQALETAHQLTGGIPRRINRLCDLALLVGFAAQESQIDDAQLRAVQSELLTLAAAA</sequence>
<dbReference type="InterPro" id="IPR049945">
    <property type="entry name" value="AAA_22"/>
</dbReference>
<dbReference type="AlphaFoldDB" id="A0A5B9QFV1"/>
<dbReference type="SUPFAM" id="SSF52540">
    <property type="entry name" value="P-loop containing nucleoside triphosphate hydrolases"/>
    <property type="match status" value="1"/>
</dbReference>
<dbReference type="Pfam" id="PF13401">
    <property type="entry name" value="AAA_22"/>
    <property type="match status" value="1"/>
</dbReference>
<dbReference type="InterPro" id="IPR027417">
    <property type="entry name" value="P-loop_NTPase"/>
</dbReference>
<feature type="domain" description="ORC1/DEAH AAA+ ATPase" evidence="1">
    <location>
        <begin position="43"/>
        <end position="167"/>
    </location>
</feature>
<evidence type="ECO:0000259" key="1">
    <source>
        <dbReference type="Pfam" id="PF13401"/>
    </source>
</evidence>
<dbReference type="Proteomes" id="UP000323917">
    <property type="component" value="Chromosome"/>
</dbReference>
<dbReference type="PANTHER" id="PTHR35894">
    <property type="entry name" value="GENERAL SECRETION PATHWAY PROTEIN A-RELATED"/>
    <property type="match status" value="1"/>
</dbReference>
<dbReference type="OrthoDB" id="9783370at2"/>
<protein>
    <submittedName>
        <fullName evidence="2">NACHT domain protein</fullName>
    </submittedName>
</protein>
<accession>A0A5B9QFV1</accession>
<dbReference type="InterPro" id="IPR052026">
    <property type="entry name" value="ExeA_AAA_ATPase_DNA-bind"/>
</dbReference>
<dbReference type="KEGG" id="bgok:Pr1d_04040"/>
<reference evidence="2 3" key="1">
    <citation type="submission" date="2019-08" db="EMBL/GenBank/DDBJ databases">
        <title>Deep-cultivation of Planctomycetes and their phenomic and genomic characterization uncovers novel biology.</title>
        <authorList>
            <person name="Wiegand S."/>
            <person name="Jogler M."/>
            <person name="Boedeker C."/>
            <person name="Pinto D."/>
            <person name="Vollmers J."/>
            <person name="Rivas-Marin E."/>
            <person name="Kohn T."/>
            <person name="Peeters S.H."/>
            <person name="Heuer A."/>
            <person name="Rast P."/>
            <person name="Oberbeckmann S."/>
            <person name="Bunk B."/>
            <person name="Jeske O."/>
            <person name="Meyerdierks A."/>
            <person name="Storesund J.E."/>
            <person name="Kallscheuer N."/>
            <person name="Luecker S."/>
            <person name="Lage O.M."/>
            <person name="Pohl T."/>
            <person name="Merkel B.J."/>
            <person name="Hornburger P."/>
            <person name="Mueller R.-W."/>
            <person name="Bruemmer F."/>
            <person name="Labrenz M."/>
            <person name="Spormann A.M."/>
            <person name="Op den Camp H."/>
            <person name="Overmann J."/>
            <person name="Amann R."/>
            <person name="Jetten M.S.M."/>
            <person name="Mascher T."/>
            <person name="Medema M.H."/>
            <person name="Devos D.P."/>
            <person name="Kaster A.-K."/>
            <person name="Ovreas L."/>
            <person name="Rohde M."/>
            <person name="Galperin M.Y."/>
            <person name="Jogler C."/>
        </authorList>
    </citation>
    <scope>NUCLEOTIDE SEQUENCE [LARGE SCALE GENOMIC DNA]</scope>
    <source>
        <strain evidence="2 3">Pr1d</strain>
    </source>
</reference>
<dbReference type="RefSeq" id="WP_148071947.1">
    <property type="nucleotide sequence ID" value="NZ_CP042913.1"/>
</dbReference>
<dbReference type="EMBL" id="CP042913">
    <property type="protein sequence ID" value="QEG33143.1"/>
    <property type="molecule type" value="Genomic_DNA"/>
</dbReference>
<proteinExistence type="predicted"/>
<dbReference type="PANTHER" id="PTHR35894:SF1">
    <property type="entry name" value="PHOSPHORIBULOKINASE _ URIDINE KINASE FAMILY"/>
    <property type="match status" value="1"/>
</dbReference>
<dbReference type="GO" id="GO:0016887">
    <property type="term" value="F:ATP hydrolysis activity"/>
    <property type="evidence" value="ECO:0007669"/>
    <property type="project" value="InterPro"/>
</dbReference>
<dbReference type="Gene3D" id="3.40.50.300">
    <property type="entry name" value="P-loop containing nucleotide triphosphate hydrolases"/>
    <property type="match status" value="1"/>
</dbReference>
<evidence type="ECO:0000313" key="3">
    <source>
        <dbReference type="Proteomes" id="UP000323917"/>
    </source>
</evidence>
<evidence type="ECO:0000313" key="2">
    <source>
        <dbReference type="EMBL" id="QEG33143.1"/>
    </source>
</evidence>
<keyword evidence="3" id="KW-1185">Reference proteome</keyword>
<name>A0A5B9QFV1_9BACT</name>
<gene>
    <name evidence="2" type="ORF">Pr1d_04040</name>
</gene>